<dbReference type="Gene3D" id="2.30.130.30">
    <property type="entry name" value="Hypothetical protein"/>
    <property type="match status" value="1"/>
</dbReference>
<feature type="domain" description="DUF3850" evidence="1">
    <location>
        <begin position="7"/>
        <end position="68"/>
    </location>
</feature>
<comment type="caution">
    <text evidence="2">The sequence shown here is derived from an EMBL/GenBank/DDBJ whole genome shotgun (WGS) entry which is preliminary data.</text>
</comment>
<dbReference type="SUPFAM" id="SSF88697">
    <property type="entry name" value="PUA domain-like"/>
    <property type="match status" value="1"/>
</dbReference>
<dbReference type="InterPro" id="IPR015947">
    <property type="entry name" value="PUA-like_sf"/>
</dbReference>
<accession>A0A1F8C1L8</accession>
<proteinExistence type="predicted"/>
<dbReference type="Proteomes" id="UP000178429">
    <property type="component" value="Unassembled WGS sequence"/>
</dbReference>
<dbReference type="STRING" id="1802525.A2975_04245"/>
<evidence type="ECO:0000313" key="3">
    <source>
        <dbReference type="Proteomes" id="UP000178429"/>
    </source>
</evidence>
<name>A0A1F8C1L8_9BACT</name>
<dbReference type="InterPro" id="IPR039440">
    <property type="entry name" value="DUF3850"/>
</dbReference>
<organism evidence="2 3">
    <name type="scientific">Candidatus Woesebacteria bacterium RIFCSPLOWO2_01_FULL_44_14</name>
    <dbReference type="NCBI Taxonomy" id="1802525"/>
    <lineage>
        <taxon>Bacteria</taxon>
        <taxon>Candidatus Woeseibacteriota</taxon>
    </lineage>
</organism>
<reference evidence="2 3" key="1">
    <citation type="journal article" date="2016" name="Nat. Commun.">
        <title>Thousands of microbial genomes shed light on interconnected biogeochemical processes in an aquifer system.</title>
        <authorList>
            <person name="Anantharaman K."/>
            <person name="Brown C.T."/>
            <person name="Hug L.A."/>
            <person name="Sharon I."/>
            <person name="Castelle C.J."/>
            <person name="Probst A.J."/>
            <person name="Thomas B.C."/>
            <person name="Singh A."/>
            <person name="Wilkins M.J."/>
            <person name="Karaoz U."/>
            <person name="Brodie E.L."/>
            <person name="Williams K.H."/>
            <person name="Hubbard S.S."/>
            <person name="Banfield J.F."/>
        </authorList>
    </citation>
    <scope>NUCLEOTIDE SEQUENCE [LARGE SCALE GENOMIC DNA]</scope>
</reference>
<protein>
    <recommendedName>
        <fullName evidence="1">DUF3850 domain-containing protein</fullName>
    </recommendedName>
</protein>
<dbReference type="EMBL" id="MGHL01000006">
    <property type="protein sequence ID" value="OGM70254.1"/>
    <property type="molecule type" value="Genomic_DNA"/>
</dbReference>
<evidence type="ECO:0000313" key="2">
    <source>
        <dbReference type="EMBL" id="OGM70254.1"/>
    </source>
</evidence>
<sequence length="87" mass="10375">MAKIEKKVWPKYFEAILRGDKTFEIRLADFGCNKGDVLVLREWDPERKDYTGRTIDKKVTYIVKTKDLSFWSKEEIEKHGYQVIGFK</sequence>
<dbReference type="Pfam" id="PF12961">
    <property type="entry name" value="DUF3850"/>
    <property type="match status" value="1"/>
</dbReference>
<gene>
    <name evidence="2" type="ORF">A2975_04245</name>
</gene>
<dbReference type="AlphaFoldDB" id="A0A1F8C1L8"/>
<evidence type="ECO:0000259" key="1">
    <source>
        <dbReference type="Pfam" id="PF12961"/>
    </source>
</evidence>